<dbReference type="InterPro" id="IPR004175">
    <property type="entry name" value="RNA_CPDase"/>
</dbReference>
<dbReference type="GO" id="GO:0008664">
    <property type="term" value="F:RNA 2',3'-cyclic 3'-phosphodiesterase activity"/>
    <property type="evidence" value="ECO:0007669"/>
    <property type="project" value="UniProtKB-EC"/>
</dbReference>
<dbReference type="HAMAP" id="MF_01940">
    <property type="entry name" value="RNA_CPDase"/>
    <property type="match status" value="1"/>
</dbReference>
<sequence length="186" mass="22449">MSDDAHYFIGIPIQEEYREWLVKWQETLKSFVDYRKWVHQNDFHITLRFLGGVPPEKLDRIKEELDSIKGTPLHLKVNGLNFFGKEDQPRVMYAEIERDEKILEFKTEIDEHLSALDIEREKRPYRPHITLAKKWAKGKLHLSKEALEHKIEGQKIFNLDVHQFNLYRVHPDREQKYHIIESYDLK</sequence>
<evidence type="ECO:0000259" key="3">
    <source>
        <dbReference type="Pfam" id="PF02834"/>
    </source>
</evidence>
<comment type="catalytic activity">
    <reaction evidence="2">
        <text>a 3'-end 2',3'-cyclophospho-ribonucleotide-RNA + H2O = a 3'-end 2'-phospho-ribonucleotide-RNA + H(+)</text>
        <dbReference type="Rhea" id="RHEA:11828"/>
        <dbReference type="Rhea" id="RHEA-COMP:10464"/>
        <dbReference type="Rhea" id="RHEA-COMP:17353"/>
        <dbReference type="ChEBI" id="CHEBI:15377"/>
        <dbReference type="ChEBI" id="CHEBI:15378"/>
        <dbReference type="ChEBI" id="CHEBI:83064"/>
        <dbReference type="ChEBI" id="CHEBI:173113"/>
        <dbReference type="EC" id="3.1.4.58"/>
    </reaction>
</comment>
<keyword evidence="1 2" id="KW-0378">Hydrolase</keyword>
<protein>
    <recommendedName>
        <fullName evidence="2">RNA 2',3'-cyclic phosphodiesterase</fullName>
        <shortName evidence="2">RNA 2',3'-CPDase</shortName>
        <ecNumber evidence="2">3.1.4.58</ecNumber>
    </recommendedName>
</protein>
<dbReference type="EC" id="3.1.4.58" evidence="2"/>
<accession>A0A1H9FFC2</accession>
<dbReference type="SUPFAM" id="SSF55144">
    <property type="entry name" value="LigT-like"/>
    <property type="match status" value="1"/>
</dbReference>
<evidence type="ECO:0000313" key="4">
    <source>
        <dbReference type="EMBL" id="SEQ36617.1"/>
    </source>
</evidence>
<reference evidence="4 5" key="1">
    <citation type="submission" date="2016-10" db="EMBL/GenBank/DDBJ databases">
        <authorList>
            <person name="de Groot N.N."/>
        </authorList>
    </citation>
    <scope>NUCLEOTIDE SEQUENCE [LARGE SCALE GENOMIC DNA]</scope>
    <source>
        <strain evidence="4 5">DSM 21633</strain>
    </source>
</reference>
<feature type="short sequence motif" description="HXTX 1" evidence="2">
    <location>
        <begin position="44"/>
        <end position="47"/>
    </location>
</feature>
<comment type="function">
    <text evidence="2">Hydrolyzes RNA 2',3'-cyclic phosphodiester to an RNA 2'-phosphomonoester.</text>
</comment>
<gene>
    <name evidence="4" type="ORF">SAMN05216362_11211</name>
</gene>
<dbReference type="AlphaFoldDB" id="A0A1H9FFC2"/>
<dbReference type="NCBIfam" id="TIGR02258">
    <property type="entry name" value="2_5_ligase"/>
    <property type="match status" value="1"/>
</dbReference>
<dbReference type="InterPro" id="IPR014051">
    <property type="entry name" value="Phosphoesterase_HXTX"/>
</dbReference>
<feature type="active site" description="Proton donor" evidence="2">
    <location>
        <position position="44"/>
    </location>
</feature>
<dbReference type="GO" id="GO:0016874">
    <property type="term" value="F:ligase activity"/>
    <property type="evidence" value="ECO:0007669"/>
    <property type="project" value="UniProtKB-KW"/>
</dbReference>
<dbReference type="Pfam" id="PF02834">
    <property type="entry name" value="LigT_PEase"/>
    <property type="match status" value="2"/>
</dbReference>
<keyword evidence="4" id="KW-0436">Ligase</keyword>
<proteinExistence type="inferred from homology"/>
<evidence type="ECO:0000256" key="1">
    <source>
        <dbReference type="ARBA" id="ARBA00022801"/>
    </source>
</evidence>
<feature type="active site" description="Proton acceptor" evidence="2">
    <location>
        <position position="128"/>
    </location>
</feature>
<organism evidence="4 5">
    <name type="scientific">Piscibacillus halophilus</name>
    <dbReference type="NCBI Taxonomy" id="571933"/>
    <lineage>
        <taxon>Bacteria</taxon>
        <taxon>Bacillati</taxon>
        <taxon>Bacillota</taxon>
        <taxon>Bacilli</taxon>
        <taxon>Bacillales</taxon>
        <taxon>Bacillaceae</taxon>
        <taxon>Piscibacillus</taxon>
    </lineage>
</organism>
<evidence type="ECO:0000256" key="2">
    <source>
        <dbReference type="HAMAP-Rule" id="MF_01940"/>
    </source>
</evidence>
<name>A0A1H9FFC2_9BACI</name>
<dbReference type="OrthoDB" id="9789350at2"/>
<evidence type="ECO:0000313" key="5">
    <source>
        <dbReference type="Proteomes" id="UP000199427"/>
    </source>
</evidence>
<dbReference type="STRING" id="571933.SAMN05216362_11211"/>
<feature type="domain" description="Phosphoesterase HXTX" evidence="3">
    <location>
        <begin position="100"/>
        <end position="168"/>
    </location>
</feature>
<keyword evidence="5" id="KW-1185">Reference proteome</keyword>
<dbReference type="Gene3D" id="3.90.1140.10">
    <property type="entry name" value="Cyclic phosphodiesterase"/>
    <property type="match status" value="1"/>
</dbReference>
<feature type="short sequence motif" description="HXTX 2" evidence="2">
    <location>
        <begin position="128"/>
        <end position="131"/>
    </location>
</feature>
<dbReference type="RefSeq" id="WP_091773378.1">
    <property type="nucleotide sequence ID" value="NZ_CAESCL010000040.1"/>
</dbReference>
<dbReference type="EMBL" id="FOES01000012">
    <property type="protein sequence ID" value="SEQ36617.1"/>
    <property type="molecule type" value="Genomic_DNA"/>
</dbReference>
<dbReference type="GO" id="GO:0004113">
    <property type="term" value="F:2',3'-cyclic-nucleotide 3'-phosphodiesterase activity"/>
    <property type="evidence" value="ECO:0007669"/>
    <property type="project" value="InterPro"/>
</dbReference>
<dbReference type="InterPro" id="IPR009097">
    <property type="entry name" value="Cyclic_Pdiesterase"/>
</dbReference>
<feature type="domain" description="Phosphoesterase HXTX" evidence="3">
    <location>
        <begin position="11"/>
        <end position="93"/>
    </location>
</feature>
<dbReference type="Proteomes" id="UP000199427">
    <property type="component" value="Unassembled WGS sequence"/>
</dbReference>
<comment type="similarity">
    <text evidence="2">Belongs to the 2H phosphoesterase superfamily. ThpR family.</text>
</comment>
<dbReference type="PANTHER" id="PTHR35561:SF1">
    <property type="entry name" value="RNA 2',3'-CYCLIC PHOSPHODIESTERASE"/>
    <property type="match status" value="1"/>
</dbReference>
<dbReference type="PANTHER" id="PTHR35561">
    <property type="entry name" value="RNA 2',3'-CYCLIC PHOSPHODIESTERASE"/>
    <property type="match status" value="1"/>
</dbReference>